<dbReference type="RefSeq" id="WP_338535085.1">
    <property type="nucleotide sequence ID" value="NZ_AP028654.1"/>
</dbReference>
<proteinExistence type="predicted"/>
<accession>A0AAU9E4C9</accession>
<keyword evidence="3" id="KW-1185">Reference proteome</keyword>
<dbReference type="EMBL" id="AP028654">
    <property type="protein sequence ID" value="BEP29454.1"/>
    <property type="molecule type" value="Genomic_DNA"/>
</dbReference>
<gene>
    <name evidence="2" type="ORF">HLPR_17850</name>
</gene>
<dbReference type="KEGG" id="hprf:HLPR_17850"/>
<dbReference type="AlphaFoldDB" id="A0AAU9E4C9"/>
<dbReference type="Proteomes" id="UP001321786">
    <property type="component" value="Chromosome"/>
</dbReference>
<protein>
    <submittedName>
        <fullName evidence="2">Uncharacterized protein</fullName>
    </submittedName>
</protein>
<evidence type="ECO:0000313" key="3">
    <source>
        <dbReference type="Proteomes" id="UP001321786"/>
    </source>
</evidence>
<name>A0AAU9E4C9_9FIRM</name>
<evidence type="ECO:0000256" key="1">
    <source>
        <dbReference type="SAM" id="Coils"/>
    </source>
</evidence>
<reference evidence="2 3" key="1">
    <citation type="submission" date="2023-08" db="EMBL/GenBank/DDBJ databases">
        <title>Helicovermis profunda gen. nov., sp. nov., a novel mesophilic, fermentative bacterium within the Bacillota from a deep-sea hydrothermal vent chimney.</title>
        <authorList>
            <person name="Miyazaki U."/>
            <person name="Mizutani D."/>
            <person name="Hashimoto Y."/>
            <person name="Tame A."/>
            <person name="Sawayama S."/>
            <person name="Miyazaki J."/>
            <person name="Takai K."/>
            <person name="Nakagawa S."/>
        </authorList>
    </citation>
    <scope>NUCLEOTIDE SEQUENCE [LARGE SCALE GENOMIC DNA]</scope>
    <source>
        <strain evidence="2 3">S502</strain>
    </source>
</reference>
<organism evidence="2 3">
    <name type="scientific">Helicovermis profundi</name>
    <dbReference type="NCBI Taxonomy" id="3065157"/>
    <lineage>
        <taxon>Bacteria</taxon>
        <taxon>Bacillati</taxon>
        <taxon>Bacillota</taxon>
        <taxon>Clostridia</taxon>
        <taxon>Helicovermis</taxon>
    </lineage>
</organism>
<evidence type="ECO:0000313" key="2">
    <source>
        <dbReference type="EMBL" id="BEP29454.1"/>
    </source>
</evidence>
<keyword evidence="1" id="KW-0175">Coiled coil</keyword>
<sequence length="178" mass="20789">MNNNIMDLKVLNLLDEFENKLENLSAVPFTGKIMIDRDELLDIIREINILLPEEYQHVKWIKSQESQIVDEAQKKANTIILNAESEEQEIIQKARAEEERIEFEINEKMKILVDENIIVREANKKATEIIGDAEKLSESIKKNGYEYVEKLLKHFGASLSDVLNQIEENIEELDKYKE</sequence>
<dbReference type="Gene3D" id="1.20.5.620">
    <property type="entry name" value="F1F0 ATP synthase subunit B, membrane domain"/>
    <property type="match status" value="1"/>
</dbReference>
<feature type="coiled-coil region" evidence="1">
    <location>
        <begin position="69"/>
        <end position="100"/>
    </location>
</feature>